<reference evidence="2" key="1">
    <citation type="journal article" date="2023" name="Front. Plant Sci.">
        <title>Chromosomal-level genome assembly of Melastoma candidum provides insights into trichome evolution.</title>
        <authorList>
            <person name="Zhong Y."/>
            <person name="Wu W."/>
            <person name="Sun C."/>
            <person name="Zou P."/>
            <person name="Liu Y."/>
            <person name="Dai S."/>
            <person name="Zhou R."/>
        </authorList>
    </citation>
    <scope>NUCLEOTIDE SEQUENCE [LARGE SCALE GENOMIC DNA]</scope>
</reference>
<keyword evidence="2" id="KW-1185">Reference proteome</keyword>
<sequence length="486" mass="53699">MAIQQEEEEVEVLVERIHVAMLPYLAFGHMLPFFNLSVALARSGAVRVSYLSTPGNLRRLPPPPSDLPPGVLEMVPLEFPETPRDGEGNVLEGESTLDLPFDHVQFLKAAFDLLCKPLAEFLDHSPVGFMILDFASPWACEVAHKRGIPVGLFSVFNASSFAFFGSPDDLVGESKRRLRSSPEGLTSPPPWLGFSSLVAYRPHEAPWVLAGFYGENASGTSDARRLADMLMCCDFVAIRSCYEFEGPYLDVVRKLMGKPVIPLGLLPPNASMDQPKQDSDRDLLDWLNERKEKSVVFVAFGTESRISKEQVQEIARGLELSKIPFLWVLSKPVWATAAASVNEILPGGFSQRTSSVGRVHIGWVTQGLVLAHPSIGGCLFHSGWSSIVEMLRFGHRLVAMPLVIDQPLLAKLLVEKGLAVEVEVRDKDGSYTGEAIAGALKEAMESEIIGARAWEHANIFADMELHQGYLAKFIDYLKTYHNKVEK</sequence>
<dbReference type="Proteomes" id="UP001057402">
    <property type="component" value="Chromosome 11"/>
</dbReference>
<gene>
    <name evidence="1" type="ORF">MLD38_036368</name>
</gene>
<comment type="caution">
    <text evidence="1">The sequence shown here is derived from an EMBL/GenBank/DDBJ whole genome shotgun (WGS) entry which is preliminary data.</text>
</comment>
<protein>
    <submittedName>
        <fullName evidence="1">Uncharacterized protein</fullName>
    </submittedName>
</protein>
<accession>A0ACB9LJF6</accession>
<organism evidence="1 2">
    <name type="scientific">Melastoma candidum</name>
    <dbReference type="NCBI Taxonomy" id="119954"/>
    <lineage>
        <taxon>Eukaryota</taxon>
        <taxon>Viridiplantae</taxon>
        <taxon>Streptophyta</taxon>
        <taxon>Embryophyta</taxon>
        <taxon>Tracheophyta</taxon>
        <taxon>Spermatophyta</taxon>
        <taxon>Magnoliopsida</taxon>
        <taxon>eudicotyledons</taxon>
        <taxon>Gunneridae</taxon>
        <taxon>Pentapetalae</taxon>
        <taxon>rosids</taxon>
        <taxon>malvids</taxon>
        <taxon>Myrtales</taxon>
        <taxon>Melastomataceae</taxon>
        <taxon>Melastomatoideae</taxon>
        <taxon>Melastomateae</taxon>
        <taxon>Melastoma</taxon>
    </lineage>
</organism>
<evidence type="ECO:0000313" key="1">
    <source>
        <dbReference type="EMBL" id="KAI4311475.1"/>
    </source>
</evidence>
<evidence type="ECO:0000313" key="2">
    <source>
        <dbReference type="Proteomes" id="UP001057402"/>
    </source>
</evidence>
<name>A0ACB9LJF6_9MYRT</name>
<dbReference type="EMBL" id="CM042890">
    <property type="protein sequence ID" value="KAI4311475.1"/>
    <property type="molecule type" value="Genomic_DNA"/>
</dbReference>
<proteinExistence type="predicted"/>